<dbReference type="Proteomes" id="UP000316079">
    <property type="component" value="Unassembled WGS sequence"/>
</dbReference>
<evidence type="ECO:0000256" key="1">
    <source>
        <dbReference type="SAM" id="MobiDB-lite"/>
    </source>
</evidence>
<evidence type="ECO:0000313" key="3">
    <source>
        <dbReference type="EMBL" id="TRY85942.1"/>
    </source>
</evidence>
<feature type="non-terminal residue" evidence="3">
    <location>
        <position position="1"/>
    </location>
</feature>
<keyword evidence="2" id="KW-1133">Transmembrane helix</keyword>
<organism evidence="3 4">
    <name type="scientific">Danionella cerebrum</name>
    <dbReference type="NCBI Taxonomy" id="2873325"/>
    <lineage>
        <taxon>Eukaryota</taxon>
        <taxon>Metazoa</taxon>
        <taxon>Chordata</taxon>
        <taxon>Craniata</taxon>
        <taxon>Vertebrata</taxon>
        <taxon>Euteleostomi</taxon>
        <taxon>Actinopterygii</taxon>
        <taxon>Neopterygii</taxon>
        <taxon>Teleostei</taxon>
        <taxon>Ostariophysi</taxon>
        <taxon>Cypriniformes</taxon>
        <taxon>Danionidae</taxon>
        <taxon>Danioninae</taxon>
        <taxon>Danionella</taxon>
    </lineage>
</organism>
<comment type="caution">
    <text evidence="3">The sequence shown here is derived from an EMBL/GenBank/DDBJ whole genome shotgun (WGS) entry which is preliminary data.</text>
</comment>
<proteinExistence type="predicted"/>
<sequence>AVSSGTVQVHTTKPNPLYSSSLEDSFHTKQKEIHEPPEVFQFYKVTKFYKKREKEQSRLSGGYDQSVLVITGGFVVVISNRLLDFHFAGNIAAPLRFHLLCIPREWAESGERAERWDESRQGDVEDLQPRDLCRGALRRRTRCQHLHAKSGIQRLQSGLVCTKRLKSCHLAQRETRQDTADWLLHHQRLGWRRLWMRRGVGDGAAGLSVDYAQSWYSQLHGSGLNGNEGRVRSESGRNQLDAPYRYHAVWRTKGLLRVQREVAEEMSCTSILVECSCSRKVSLQRIRREPWVSEAGVGKEVKEVMLGPGLEQHAEMDICLTRDTGLVIAVRWVRADGHLSEQRAGSCVSLRSREVLRTRRHGRRRRQPRLSLAVLLVFLLPIVIFIVWTFGVISIGVLGRKETIPWTVRQNLEMLIMLLPLDEDKTPEAGDIYILRRYTEECRRMFWISSWIPHSFAIMILKMKTLLCIDDDDDDDDDDWKTKPNQRPGLAQGSMPEANRTLLEPNPGQNH</sequence>
<name>A0A553Q7N9_9TELE</name>
<dbReference type="AlphaFoldDB" id="A0A553Q7N9"/>
<reference evidence="3 4" key="1">
    <citation type="journal article" date="2019" name="Sci. Data">
        <title>Hybrid genome assembly and annotation of Danionella translucida.</title>
        <authorList>
            <person name="Kadobianskyi M."/>
            <person name="Schulze L."/>
            <person name="Schuelke M."/>
            <person name="Judkewitz B."/>
        </authorList>
    </citation>
    <scope>NUCLEOTIDE SEQUENCE [LARGE SCALE GENOMIC DNA]</scope>
    <source>
        <strain evidence="3 4">Bolton</strain>
    </source>
</reference>
<feature type="region of interest" description="Disordered" evidence="1">
    <location>
        <begin position="475"/>
        <end position="511"/>
    </location>
</feature>
<keyword evidence="2" id="KW-0472">Membrane</keyword>
<protein>
    <submittedName>
        <fullName evidence="3">Uncharacterized protein</fullName>
    </submittedName>
</protein>
<evidence type="ECO:0000256" key="2">
    <source>
        <dbReference type="SAM" id="Phobius"/>
    </source>
</evidence>
<gene>
    <name evidence="3" type="ORF">DNTS_032708</name>
</gene>
<dbReference type="EMBL" id="SRMA01026255">
    <property type="protein sequence ID" value="TRY85942.1"/>
    <property type="molecule type" value="Genomic_DNA"/>
</dbReference>
<keyword evidence="4" id="KW-1185">Reference proteome</keyword>
<accession>A0A553Q7N9</accession>
<feature type="transmembrane region" description="Helical" evidence="2">
    <location>
        <begin position="370"/>
        <end position="398"/>
    </location>
</feature>
<evidence type="ECO:0000313" key="4">
    <source>
        <dbReference type="Proteomes" id="UP000316079"/>
    </source>
</evidence>
<keyword evidence="2" id="KW-0812">Transmembrane</keyword>